<dbReference type="EMBL" id="JAGEMK010000002">
    <property type="protein sequence ID" value="MBO1751379.1"/>
    <property type="molecule type" value="Genomic_DNA"/>
</dbReference>
<dbReference type="GO" id="GO:0016020">
    <property type="term" value="C:membrane"/>
    <property type="evidence" value="ECO:0007669"/>
    <property type="project" value="UniProtKB-SubCell"/>
</dbReference>
<feature type="transmembrane region" description="Helical" evidence="5">
    <location>
        <begin position="21"/>
        <end position="44"/>
    </location>
</feature>
<comment type="subcellular location">
    <subcellularLocation>
        <location evidence="1">Membrane</location>
        <topology evidence="1">Multi-pass membrane protein</topology>
    </subcellularLocation>
</comment>
<gene>
    <name evidence="7" type="ORF">J4G33_06140</name>
</gene>
<keyword evidence="2 5" id="KW-0812">Transmembrane</keyword>
<evidence type="ECO:0000256" key="1">
    <source>
        <dbReference type="ARBA" id="ARBA00004141"/>
    </source>
</evidence>
<dbReference type="Pfam" id="PF12698">
    <property type="entry name" value="ABC2_membrane_3"/>
    <property type="match status" value="1"/>
</dbReference>
<evidence type="ECO:0000259" key="6">
    <source>
        <dbReference type="Pfam" id="PF12698"/>
    </source>
</evidence>
<feature type="transmembrane region" description="Helical" evidence="5">
    <location>
        <begin position="177"/>
        <end position="203"/>
    </location>
</feature>
<accession>A0A939LPB6</accession>
<comment type="caution">
    <text evidence="7">The sequence shown here is derived from an EMBL/GenBank/DDBJ whole genome shotgun (WGS) entry which is preliminary data.</text>
</comment>
<feature type="transmembrane region" description="Helical" evidence="5">
    <location>
        <begin position="224"/>
        <end position="250"/>
    </location>
</feature>
<name>A0A939LPB6_9CELL</name>
<dbReference type="RefSeq" id="WP_208055038.1">
    <property type="nucleotide sequence ID" value="NZ_JAGEMK010000002.1"/>
</dbReference>
<sequence length="398" mass="42073">MSSPVWMVTKREFRTRMMTKSNIISLSIMLAVIVVGAVVASFFLDRETEGPSSSVAVEQGVTDLQPHLEQAASEQGLALELSTLTTDEAEQALIAEEDPLDAYLSGDPSAPRMLVAENADPAVVELVTDAVNAYVLTEQIGALGGDPADVGTALATAAPQVESLVAPEESEFDGPAFVVSVVMISLLLFALIGGGSMISMGVVEEKTSRVVELLLSTIKPTQLLAGKILGIGAYALFQIVVLGGALTLAVTALGLTEDIAVDVGAALGLLIVWFLLGYTIYALLFGGFAALVSRQEEIGSVTTPLMFLLFVPYYVTMFVVVNDPDSTLARVLTFVPFFAPFVVPVRDALGGLPLWELGVSIGLCLVTIPVLIWLSARVYQRGVLHTGGRMKLTEALKG</sequence>
<feature type="domain" description="ABC-2 type transporter transmembrane" evidence="6">
    <location>
        <begin position="25"/>
        <end position="376"/>
    </location>
</feature>
<feature type="transmembrane region" description="Helical" evidence="5">
    <location>
        <begin position="270"/>
        <end position="292"/>
    </location>
</feature>
<evidence type="ECO:0000313" key="8">
    <source>
        <dbReference type="Proteomes" id="UP000664209"/>
    </source>
</evidence>
<dbReference type="InterPro" id="IPR013525">
    <property type="entry name" value="ABC2_TM"/>
</dbReference>
<dbReference type="GO" id="GO:0140359">
    <property type="term" value="F:ABC-type transporter activity"/>
    <property type="evidence" value="ECO:0007669"/>
    <property type="project" value="InterPro"/>
</dbReference>
<dbReference type="PANTHER" id="PTHR43471">
    <property type="entry name" value="ABC TRANSPORTER PERMEASE"/>
    <property type="match status" value="1"/>
</dbReference>
<keyword evidence="4 5" id="KW-0472">Membrane</keyword>
<feature type="transmembrane region" description="Helical" evidence="5">
    <location>
        <begin position="357"/>
        <end position="376"/>
    </location>
</feature>
<proteinExistence type="predicted"/>
<protein>
    <submittedName>
        <fullName evidence="7">ABC transporter permease</fullName>
    </submittedName>
</protein>
<dbReference type="PANTHER" id="PTHR43471:SF3">
    <property type="entry name" value="ABC TRANSPORTER PERMEASE PROTEIN NATB"/>
    <property type="match status" value="1"/>
</dbReference>
<evidence type="ECO:0000256" key="5">
    <source>
        <dbReference type="SAM" id="Phobius"/>
    </source>
</evidence>
<keyword evidence="3 5" id="KW-1133">Transmembrane helix</keyword>
<keyword evidence="8" id="KW-1185">Reference proteome</keyword>
<dbReference type="Proteomes" id="UP000664209">
    <property type="component" value="Unassembled WGS sequence"/>
</dbReference>
<organism evidence="7 8">
    <name type="scientific">Actinotalea soli</name>
    <dbReference type="NCBI Taxonomy" id="2819234"/>
    <lineage>
        <taxon>Bacteria</taxon>
        <taxon>Bacillati</taxon>
        <taxon>Actinomycetota</taxon>
        <taxon>Actinomycetes</taxon>
        <taxon>Micrococcales</taxon>
        <taxon>Cellulomonadaceae</taxon>
        <taxon>Actinotalea</taxon>
    </lineage>
</organism>
<evidence type="ECO:0000313" key="7">
    <source>
        <dbReference type="EMBL" id="MBO1751379.1"/>
    </source>
</evidence>
<evidence type="ECO:0000256" key="4">
    <source>
        <dbReference type="ARBA" id="ARBA00023136"/>
    </source>
</evidence>
<evidence type="ECO:0000256" key="2">
    <source>
        <dbReference type="ARBA" id="ARBA00022692"/>
    </source>
</evidence>
<evidence type="ECO:0000256" key="3">
    <source>
        <dbReference type="ARBA" id="ARBA00022989"/>
    </source>
</evidence>
<dbReference type="AlphaFoldDB" id="A0A939LPB6"/>
<feature type="transmembrane region" description="Helical" evidence="5">
    <location>
        <begin position="304"/>
        <end position="321"/>
    </location>
</feature>
<reference evidence="7" key="1">
    <citation type="submission" date="2021-03" db="EMBL/GenBank/DDBJ databases">
        <title>Actinotalea soli sp. nov., isolated from soil.</title>
        <authorList>
            <person name="Ping W."/>
            <person name="Zhang J."/>
        </authorList>
    </citation>
    <scope>NUCLEOTIDE SEQUENCE</scope>
    <source>
        <strain evidence="7">BY-33</strain>
    </source>
</reference>